<organism evidence="2 3">
    <name type="scientific">Fasciola gigantica</name>
    <name type="common">Giant liver fluke</name>
    <dbReference type="NCBI Taxonomy" id="46835"/>
    <lineage>
        <taxon>Eukaryota</taxon>
        <taxon>Metazoa</taxon>
        <taxon>Spiralia</taxon>
        <taxon>Lophotrochozoa</taxon>
        <taxon>Platyhelminthes</taxon>
        <taxon>Trematoda</taxon>
        <taxon>Digenea</taxon>
        <taxon>Plagiorchiida</taxon>
        <taxon>Echinostomata</taxon>
        <taxon>Echinostomatoidea</taxon>
        <taxon>Fasciolidae</taxon>
        <taxon>Fasciola</taxon>
    </lineage>
</organism>
<sequence length="131" mass="14276">NRTGRDSAASSISSSYRPIYVQPNPKQEVNASTASLRQNRPRAPAINTFTVSTVRDHPRNTLESQHSHESVTSPISDAGSDISSFAGSPFQRNSLRRSSGRTSSVVDRSPTRSKSIKASNSVSKWDETTEL</sequence>
<evidence type="ECO:0000313" key="2">
    <source>
        <dbReference type="EMBL" id="TPP58264.1"/>
    </source>
</evidence>
<feature type="compositionally biased region" description="Polar residues" evidence="1">
    <location>
        <begin position="24"/>
        <end position="38"/>
    </location>
</feature>
<proteinExistence type="predicted"/>
<evidence type="ECO:0000313" key="3">
    <source>
        <dbReference type="Proteomes" id="UP000316759"/>
    </source>
</evidence>
<protein>
    <submittedName>
        <fullName evidence="2">Rab effector MyRIP</fullName>
    </submittedName>
</protein>
<feature type="compositionally biased region" description="Polar residues" evidence="1">
    <location>
        <begin position="100"/>
        <end position="123"/>
    </location>
</feature>
<feature type="region of interest" description="Disordered" evidence="1">
    <location>
        <begin position="1"/>
        <end position="131"/>
    </location>
</feature>
<dbReference type="EMBL" id="SUNJ01012182">
    <property type="protein sequence ID" value="TPP58264.1"/>
    <property type="molecule type" value="Genomic_DNA"/>
</dbReference>
<dbReference type="AlphaFoldDB" id="A0A504YAV7"/>
<name>A0A504YAV7_FASGI</name>
<feature type="compositionally biased region" description="Basic and acidic residues" evidence="1">
    <location>
        <begin position="54"/>
        <end position="69"/>
    </location>
</feature>
<dbReference type="Proteomes" id="UP000316759">
    <property type="component" value="Unassembled WGS sequence"/>
</dbReference>
<gene>
    <name evidence="2" type="ORF">FGIG_13999</name>
</gene>
<feature type="compositionally biased region" description="Polar residues" evidence="1">
    <location>
        <begin position="70"/>
        <end position="93"/>
    </location>
</feature>
<keyword evidence="3" id="KW-1185">Reference proteome</keyword>
<accession>A0A504YAV7</accession>
<feature type="non-terminal residue" evidence="2">
    <location>
        <position position="1"/>
    </location>
</feature>
<reference evidence="2 3" key="1">
    <citation type="submission" date="2019-04" db="EMBL/GenBank/DDBJ databases">
        <title>Annotation for the trematode Fasciola gigantica.</title>
        <authorList>
            <person name="Choi Y.-J."/>
        </authorList>
    </citation>
    <scope>NUCLEOTIDE SEQUENCE [LARGE SCALE GENOMIC DNA]</scope>
    <source>
        <strain evidence="2">Uganda_cow_1</strain>
    </source>
</reference>
<comment type="caution">
    <text evidence="2">The sequence shown here is derived from an EMBL/GenBank/DDBJ whole genome shotgun (WGS) entry which is preliminary data.</text>
</comment>
<evidence type="ECO:0000256" key="1">
    <source>
        <dbReference type="SAM" id="MobiDB-lite"/>
    </source>
</evidence>